<protein>
    <recommendedName>
        <fullName evidence="4">Glycosyltransferase RgtA/B/C/D-like domain-containing protein</fullName>
    </recommendedName>
</protein>
<evidence type="ECO:0000313" key="2">
    <source>
        <dbReference type="EMBL" id="MST97007.1"/>
    </source>
</evidence>
<feature type="transmembrane region" description="Helical" evidence="1">
    <location>
        <begin position="431"/>
        <end position="452"/>
    </location>
</feature>
<organism evidence="2 3">
    <name type="scientific">Victivallis lenta</name>
    <dbReference type="NCBI Taxonomy" id="2606640"/>
    <lineage>
        <taxon>Bacteria</taxon>
        <taxon>Pseudomonadati</taxon>
        <taxon>Lentisphaerota</taxon>
        <taxon>Lentisphaeria</taxon>
        <taxon>Victivallales</taxon>
        <taxon>Victivallaceae</taxon>
        <taxon>Victivallis</taxon>
    </lineage>
</organism>
<keyword evidence="1" id="KW-0812">Transmembrane</keyword>
<gene>
    <name evidence="2" type="ORF">FYJ85_08105</name>
</gene>
<accession>A0A844G0B3</accession>
<evidence type="ECO:0008006" key="4">
    <source>
        <dbReference type="Google" id="ProtNLM"/>
    </source>
</evidence>
<name>A0A844G0B3_9BACT</name>
<sequence length="569" mass="62736">MSERMREHWKSRAAVPAVAGLLLLLQAALLPAGAVWVTDNGNKFIILENLLRNGSAAIAYPAAEIDPGRRFFPDGNFHFQRHCGRIVSVYPEFFSALALPGYRLFGAVGLWLLPVGGTLAVLALFLALLPKYGPGWKLEAGLAGLLLCGSPLLFYSGTFWEMTAATAFPLAALLAARRRRLLAAGLLLGLGLWLREEFYLIALAAGIAALFFYPKEWRRCVPFGAGFLLAAIPLWIYNLVNYGHILGLHGALYYTHNAEGVPTLAERIGGVFEGFYLYLFRFESGWPGVETGWIPLVPMFLLLAAGAVRSARIKLWAAWIAAAGWAFLFWRFWCNPFPVLASGVTVGFVTSSPLLAGFFLMWRNLLTCGPRPLRMVTLAALLYCLALPVVLTRSDIGLIWGARHYLPVYPLLFVLSFAGFARLGWLRRQRLLTAVLIGATLVLQAVGIRALFGVAEDAARAEATIGALEPRVVVSDLFFLPEMTPRLFFAKQWLYVKNDTELRELTGLLREKGIDRFTLVLSALPGFRQVGDRALAEFLEMAPLSAEPYRLPAPGSGFMTLLIGECRLQ</sequence>
<evidence type="ECO:0000256" key="1">
    <source>
        <dbReference type="SAM" id="Phobius"/>
    </source>
</evidence>
<reference evidence="2 3" key="1">
    <citation type="submission" date="2019-08" db="EMBL/GenBank/DDBJ databases">
        <title>In-depth cultivation of the pig gut microbiome towards novel bacterial diversity and tailored functional studies.</title>
        <authorList>
            <person name="Wylensek D."/>
            <person name="Hitch T.C.A."/>
            <person name="Clavel T."/>
        </authorList>
    </citation>
    <scope>NUCLEOTIDE SEQUENCE [LARGE SCALE GENOMIC DNA]</scope>
    <source>
        <strain evidence="2 3">BBE-744-WT-12</strain>
    </source>
</reference>
<feature type="transmembrane region" description="Helical" evidence="1">
    <location>
        <begin position="339"/>
        <end position="361"/>
    </location>
</feature>
<dbReference type="Proteomes" id="UP000435649">
    <property type="component" value="Unassembled WGS sequence"/>
</dbReference>
<comment type="caution">
    <text evidence="2">The sequence shown here is derived from an EMBL/GenBank/DDBJ whole genome shotgun (WGS) entry which is preliminary data.</text>
</comment>
<keyword evidence="3" id="KW-1185">Reference proteome</keyword>
<feature type="transmembrane region" description="Helical" evidence="1">
    <location>
        <begin position="221"/>
        <end position="240"/>
    </location>
</feature>
<keyword evidence="1" id="KW-0472">Membrane</keyword>
<feature type="transmembrane region" description="Helical" evidence="1">
    <location>
        <begin position="198"/>
        <end position="214"/>
    </location>
</feature>
<dbReference type="AlphaFoldDB" id="A0A844G0B3"/>
<keyword evidence="1" id="KW-1133">Transmembrane helix</keyword>
<feature type="transmembrane region" description="Helical" evidence="1">
    <location>
        <begin position="140"/>
        <end position="160"/>
    </location>
</feature>
<feature type="transmembrane region" description="Helical" evidence="1">
    <location>
        <begin position="373"/>
        <end position="392"/>
    </location>
</feature>
<feature type="transmembrane region" description="Helical" evidence="1">
    <location>
        <begin position="104"/>
        <end position="128"/>
    </location>
</feature>
<feature type="transmembrane region" description="Helical" evidence="1">
    <location>
        <begin position="292"/>
        <end position="308"/>
    </location>
</feature>
<dbReference type="RefSeq" id="WP_154417803.1">
    <property type="nucleotide sequence ID" value="NZ_VUNS01000007.1"/>
</dbReference>
<proteinExistence type="predicted"/>
<dbReference type="EMBL" id="VUNS01000007">
    <property type="protein sequence ID" value="MST97007.1"/>
    <property type="molecule type" value="Genomic_DNA"/>
</dbReference>
<feature type="transmembrane region" description="Helical" evidence="1">
    <location>
        <begin position="404"/>
        <end position="424"/>
    </location>
</feature>
<feature type="transmembrane region" description="Helical" evidence="1">
    <location>
        <begin position="315"/>
        <end position="333"/>
    </location>
</feature>
<evidence type="ECO:0000313" key="3">
    <source>
        <dbReference type="Proteomes" id="UP000435649"/>
    </source>
</evidence>